<organism evidence="16 17">
    <name type="scientific">Nitrospirillum viridazoti CBAmc</name>
    <dbReference type="NCBI Taxonomy" id="1441467"/>
    <lineage>
        <taxon>Bacteria</taxon>
        <taxon>Pseudomonadati</taxon>
        <taxon>Pseudomonadota</taxon>
        <taxon>Alphaproteobacteria</taxon>
        <taxon>Rhodospirillales</taxon>
        <taxon>Azospirillaceae</taxon>
        <taxon>Nitrospirillum</taxon>
        <taxon>Nitrospirillum viridazoti</taxon>
    </lineage>
</organism>
<protein>
    <recommendedName>
        <fullName evidence="9 10">2,3-bisphosphoglycerate-independent phosphoglycerate mutase</fullName>
        <shortName evidence="9">BPG-independent PGAM</shortName>
        <shortName evidence="9">Phosphoglyceromutase</shortName>
        <shortName evidence="9">iPGM</shortName>
        <ecNumber evidence="9 10">5.4.2.12</ecNumber>
    </recommendedName>
</protein>
<dbReference type="UniPathway" id="UPA00109">
    <property type="reaction ID" value="UER00186"/>
</dbReference>
<dbReference type="SUPFAM" id="SSF64158">
    <property type="entry name" value="2,3-Bisphosphoglycerate-independent phosphoglycerate mutase, substrate-binding domain"/>
    <property type="match status" value="1"/>
</dbReference>
<dbReference type="GO" id="GO:0004619">
    <property type="term" value="F:phosphoglycerate mutase activity"/>
    <property type="evidence" value="ECO:0007669"/>
    <property type="project" value="UniProtKB-UniRule"/>
</dbReference>
<dbReference type="InterPro" id="IPR017850">
    <property type="entry name" value="Alkaline_phosphatase_core_sf"/>
</dbReference>
<dbReference type="HAMAP" id="MF_01038">
    <property type="entry name" value="GpmI"/>
    <property type="match status" value="1"/>
</dbReference>
<dbReference type="PANTHER" id="PTHR31637">
    <property type="entry name" value="2,3-BISPHOSPHOGLYCERATE-INDEPENDENT PHOSPHOGLYCERATE MUTASE"/>
    <property type="match status" value="1"/>
</dbReference>
<dbReference type="NCBIfam" id="TIGR01307">
    <property type="entry name" value="pgm_bpd_ind"/>
    <property type="match status" value="1"/>
</dbReference>
<evidence type="ECO:0000313" key="17">
    <source>
        <dbReference type="Proteomes" id="UP000197153"/>
    </source>
</evidence>
<feature type="binding site" evidence="9 12">
    <location>
        <position position="196"/>
    </location>
    <ligand>
        <name>substrate</name>
    </ligand>
</feature>
<feature type="binding site" evidence="9 13">
    <location>
        <position position="452"/>
    </location>
    <ligand>
        <name>Mn(2+)</name>
        <dbReference type="ChEBI" id="CHEBI:29035"/>
        <label>2</label>
    </ligand>
</feature>
<gene>
    <name evidence="9" type="primary">gpmI</name>
    <name evidence="16" type="ORF">Y958_03045</name>
</gene>
<dbReference type="FunFam" id="3.40.1450.10:FF:000002">
    <property type="entry name" value="2,3-bisphosphoglycerate-independent phosphoglycerate mutase"/>
    <property type="match status" value="1"/>
</dbReference>
<evidence type="ECO:0000256" key="1">
    <source>
        <dbReference type="ARBA" id="ARBA00000370"/>
    </source>
</evidence>
<name>A0A248JN59_9PROT</name>
<comment type="cofactor">
    <cofactor evidence="9">
        <name>Mn(2+)</name>
        <dbReference type="ChEBI" id="CHEBI:29035"/>
    </cofactor>
    <text evidence="9">Binds 2 manganese ions per subunit.</text>
</comment>
<dbReference type="GO" id="GO:0030145">
    <property type="term" value="F:manganese ion binding"/>
    <property type="evidence" value="ECO:0007669"/>
    <property type="project" value="UniProtKB-UniRule"/>
</dbReference>
<feature type="binding site" evidence="9 12">
    <location>
        <position position="131"/>
    </location>
    <ligand>
        <name>substrate</name>
    </ligand>
</feature>
<keyword evidence="5 9" id="KW-0479">Metal-binding</keyword>
<dbReference type="GO" id="GO:0006007">
    <property type="term" value="P:glucose catabolic process"/>
    <property type="evidence" value="ECO:0007669"/>
    <property type="project" value="InterPro"/>
</dbReference>
<feature type="binding site" evidence="9 13">
    <location>
        <position position="410"/>
    </location>
    <ligand>
        <name>Mn(2+)</name>
        <dbReference type="ChEBI" id="CHEBI:29035"/>
        <label>1</label>
    </ligand>
</feature>
<evidence type="ECO:0000256" key="2">
    <source>
        <dbReference type="ARBA" id="ARBA00002315"/>
    </source>
</evidence>
<dbReference type="SUPFAM" id="SSF53649">
    <property type="entry name" value="Alkaline phosphatase-like"/>
    <property type="match status" value="1"/>
</dbReference>
<comment type="function">
    <text evidence="2 9">Catalyzes the interconversion of 2-phosphoglycerate and 3-phosphoglycerate.</text>
</comment>
<evidence type="ECO:0000256" key="3">
    <source>
        <dbReference type="ARBA" id="ARBA00004798"/>
    </source>
</evidence>
<evidence type="ECO:0000256" key="9">
    <source>
        <dbReference type="HAMAP-Rule" id="MF_01038"/>
    </source>
</evidence>
<dbReference type="Proteomes" id="UP000197153">
    <property type="component" value="Chromosome 1"/>
</dbReference>
<evidence type="ECO:0000256" key="8">
    <source>
        <dbReference type="ARBA" id="ARBA00023235"/>
    </source>
</evidence>
<dbReference type="InterPro" id="IPR011258">
    <property type="entry name" value="BPG-indep_PGM_N"/>
</dbReference>
<dbReference type="GO" id="GO:0006096">
    <property type="term" value="P:glycolytic process"/>
    <property type="evidence" value="ECO:0007669"/>
    <property type="project" value="UniProtKB-UniRule"/>
</dbReference>
<dbReference type="GO" id="GO:0005829">
    <property type="term" value="C:cytosol"/>
    <property type="evidence" value="ECO:0007669"/>
    <property type="project" value="TreeGrafter"/>
</dbReference>
<feature type="binding site" evidence="9 12">
    <location>
        <position position="202"/>
    </location>
    <ligand>
        <name>substrate</name>
    </ligand>
</feature>
<feature type="binding site" evidence="9 12">
    <location>
        <begin position="160"/>
        <end position="161"/>
    </location>
    <ligand>
        <name>substrate</name>
    </ligand>
</feature>
<dbReference type="Pfam" id="PF01676">
    <property type="entry name" value="Metalloenzyme"/>
    <property type="match status" value="1"/>
</dbReference>
<evidence type="ECO:0000256" key="11">
    <source>
        <dbReference type="PIRSR" id="PIRSR001492-1"/>
    </source>
</evidence>
<evidence type="ECO:0000256" key="7">
    <source>
        <dbReference type="ARBA" id="ARBA00023211"/>
    </source>
</evidence>
<feature type="domain" description="Metalloenzyme" evidence="14">
    <location>
        <begin position="13"/>
        <end position="508"/>
    </location>
</feature>
<dbReference type="RefSeq" id="WP_088870862.1">
    <property type="nucleotide sequence ID" value="NZ_CP022110.1"/>
</dbReference>
<evidence type="ECO:0000256" key="4">
    <source>
        <dbReference type="ARBA" id="ARBA00008819"/>
    </source>
</evidence>
<dbReference type="EMBL" id="CP022110">
    <property type="protein sequence ID" value="ASG19920.1"/>
    <property type="molecule type" value="Genomic_DNA"/>
</dbReference>
<reference evidence="16 17" key="1">
    <citation type="submission" date="2017-06" db="EMBL/GenBank/DDBJ databases">
        <title>Complete genome sequence of Nitrospirillum amazonense strain CBAmC, an endophytic nitrogen-fixing and plant growth-promoting bacterium, isolated from sugarcane.</title>
        <authorList>
            <person name="Schwab S."/>
            <person name="dos Santos Teixeira K.R."/>
            <person name="Simoes Araujo J.L."/>
            <person name="Soares Vidal M."/>
            <person name="Borges de Freitas H.R."/>
            <person name="Rivello Crivelaro A.L."/>
            <person name="Bueno de Camargo Nunes A."/>
            <person name="dos Santos C.M."/>
            <person name="Palmeira da Silva Rosa D."/>
            <person name="da Silva Padilha D."/>
            <person name="da Silva E."/>
            <person name="Araujo Terra L."/>
            <person name="Soares Mendes V."/>
            <person name="Farinelli L."/>
            <person name="Magalhaes Cruz L."/>
            <person name="Baldani J.I."/>
        </authorList>
    </citation>
    <scope>NUCLEOTIDE SEQUENCE [LARGE SCALE GENOMIC DNA]</scope>
    <source>
        <strain evidence="16 17">CBAmC</strain>
    </source>
</reference>
<keyword evidence="8 9" id="KW-0413">Isomerase</keyword>
<feature type="active site" description="Phosphoserine intermediate" evidence="9 11">
    <location>
        <position position="70"/>
    </location>
</feature>
<accession>A0A248JN59</accession>
<dbReference type="Pfam" id="PF06415">
    <property type="entry name" value="iPGM_N"/>
    <property type="match status" value="1"/>
</dbReference>
<proteinExistence type="inferred from homology"/>
<feature type="binding site" evidence="9 13">
    <location>
        <position position="20"/>
    </location>
    <ligand>
        <name>Mn(2+)</name>
        <dbReference type="ChEBI" id="CHEBI:29035"/>
        <label>2</label>
    </ligand>
</feature>
<comment type="catalytic activity">
    <reaction evidence="1 9">
        <text>(2R)-2-phosphoglycerate = (2R)-3-phosphoglycerate</text>
        <dbReference type="Rhea" id="RHEA:15901"/>
        <dbReference type="ChEBI" id="CHEBI:58272"/>
        <dbReference type="ChEBI" id="CHEBI:58289"/>
        <dbReference type="EC" id="5.4.2.12"/>
    </reaction>
</comment>
<comment type="pathway">
    <text evidence="3 9">Carbohydrate degradation; glycolysis; pyruvate from D-glyceraldehyde 3-phosphate: step 3/5.</text>
</comment>
<feature type="binding site" evidence="9 12">
    <location>
        <begin position="267"/>
        <end position="270"/>
    </location>
    <ligand>
        <name>substrate</name>
    </ligand>
</feature>
<comment type="subunit">
    <text evidence="9">Monomer.</text>
</comment>
<keyword evidence="6 9" id="KW-0324">Glycolysis</keyword>
<dbReference type="Gene3D" id="3.40.1450.10">
    <property type="entry name" value="BPG-independent phosphoglycerate mutase, domain B"/>
    <property type="match status" value="1"/>
</dbReference>
<dbReference type="PIRSF" id="PIRSF001492">
    <property type="entry name" value="IPGAM"/>
    <property type="match status" value="1"/>
</dbReference>
<feature type="binding site" evidence="9 13">
    <location>
        <position position="70"/>
    </location>
    <ligand>
        <name>Mn(2+)</name>
        <dbReference type="ChEBI" id="CHEBI:29035"/>
        <label>2</label>
    </ligand>
</feature>
<dbReference type="KEGG" id="nao:Y958_03045"/>
<comment type="similarity">
    <text evidence="4 9">Belongs to the BPG-independent phosphoglycerate mutase family.</text>
</comment>
<feature type="binding site" evidence="9 13">
    <location>
        <position position="414"/>
    </location>
    <ligand>
        <name>Mn(2+)</name>
        <dbReference type="ChEBI" id="CHEBI:29035"/>
        <label>1</label>
    </ligand>
</feature>
<dbReference type="CDD" id="cd16010">
    <property type="entry name" value="iPGM"/>
    <property type="match status" value="1"/>
</dbReference>
<feature type="binding site" evidence="9 13">
    <location>
        <position position="470"/>
    </location>
    <ligand>
        <name>Mn(2+)</name>
        <dbReference type="ChEBI" id="CHEBI:29035"/>
        <label>1</label>
    </ligand>
</feature>
<keyword evidence="17" id="KW-1185">Reference proteome</keyword>
<feature type="domain" description="BPG-independent PGAM N-terminal" evidence="15">
    <location>
        <begin position="90"/>
        <end position="304"/>
    </location>
</feature>
<dbReference type="AlphaFoldDB" id="A0A248JN59"/>
<dbReference type="PANTHER" id="PTHR31637:SF0">
    <property type="entry name" value="2,3-BISPHOSPHOGLYCERATE-INDEPENDENT PHOSPHOGLYCERATE MUTASE"/>
    <property type="match status" value="1"/>
</dbReference>
<sequence length="529" mass="56459">MAATDKTSKAPRPVVLCIMDGWGYREEVADNAVAQGNTPNYDRLWQESPHGLLSASEEDVGLPAGQMGNSEVGHMNLGAGRVVFQDLPMIDRAIAQGEFETNGALSAFKAALKKSGGTAHILGLASPGGVHSHQDHMVALARTLAQAGIPVALHAFTDGRDVPPQSALEQLAAIEAGLKDAPGAQIPPRIATVDGRYYAMDRDKRWDRVEKAYRALVSAEGEKAASAEAAVKQSYDAGKHDEFILPTVIGDYAGMKDGDGVLMANFRADRAREILSALVEPEFSGFDRGTPVKFAAQLGMVEYSSTLAKYLPAIFPPKEIRHTLGEIVSQKGLKQLRIAETEKYPHVTFFFNGGEEKVYEGEERILVPSPKVATYDLQPEMSADELTDKLVAAVDSGAFDLVVVNYANPDMVGHSGILAAAVKAVEAVDRSIGRLEAAVKRQGGALLITADHGNCELMKDPETGGPHTAHTLDLVPAILVNAPADVVRLERGKLADVAPTLLELMGLPQPEEMTGHSLLVRDAARAAAE</sequence>
<evidence type="ECO:0000256" key="5">
    <source>
        <dbReference type="ARBA" id="ARBA00022723"/>
    </source>
</evidence>
<dbReference type="InterPro" id="IPR005995">
    <property type="entry name" value="Pgm_bpd_ind"/>
</dbReference>
<dbReference type="EC" id="5.4.2.12" evidence="9 10"/>
<feature type="binding site" evidence="9 13">
    <location>
        <position position="451"/>
    </location>
    <ligand>
        <name>Mn(2+)</name>
        <dbReference type="ChEBI" id="CHEBI:29035"/>
        <label>2</label>
    </ligand>
</feature>
<evidence type="ECO:0000313" key="16">
    <source>
        <dbReference type="EMBL" id="ASG19920.1"/>
    </source>
</evidence>
<dbReference type="InterPro" id="IPR006124">
    <property type="entry name" value="Metalloenzyme"/>
</dbReference>
<evidence type="ECO:0000256" key="10">
    <source>
        <dbReference type="NCBIfam" id="TIGR01307"/>
    </source>
</evidence>
<evidence type="ECO:0000256" key="13">
    <source>
        <dbReference type="PIRSR" id="PIRSR001492-3"/>
    </source>
</evidence>
<evidence type="ECO:0000256" key="12">
    <source>
        <dbReference type="PIRSR" id="PIRSR001492-2"/>
    </source>
</evidence>
<feature type="binding site" evidence="9 12">
    <location>
        <position position="343"/>
    </location>
    <ligand>
        <name>substrate</name>
    </ligand>
</feature>
<evidence type="ECO:0000259" key="14">
    <source>
        <dbReference type="Pfam" id="PF01676"/>
    </source>
</evidence>
<keyword evidence="7 9" id="KW-0464">Manganese</keyword>
<dbReference type="Gene3D" id="3.40.720.10">
    <property type="entry name" value="Alkaline Phosphatase, subunit A"/>
    <property type="match status" value="1"/>
</dbReference>
<evidence type="ECO:0000256" key="6">
    <source>
        <dbReference type="ARBA" id="ARBA00023152"/>
    </source>
</evidence>
<evidence type="ECO:0000259" key="15">
    <source>
        <dbReference type="Pfam" id="PF06415"/>
    </source>
</evidence>
<dbReference type="InterPro" id="IPR036646">
    <property type="entry name" value="PGAM_B_sf"/>
</dbReference>